<name>A0A7W3MXL9_9ACTN</name>
<accession>A0A7W3MXL9</accession>
<keyword evidence="2" id="KW-1185">Reference proteome</keyword>
<proteinExistence type="predicted"/>
<dbReference type="AlphaFoldDB" id="A0A7W3MXL9"/>
<evidence type="ECO:0000313" key="1">
    <source>
        <dbReference type="EMBL" id="MBA9003697.1"/>
    </source>
</evidence>
<dbReference type="EMBL" id="JACJII010000001">
    <property type="protein sequence ID" value="MBA9003697.1"/>
    <property type="molecule type" value="Genomic_DNA"/>
</dbReference>
<comment type="caution">
    <text evidence="1">The sequence shown here is derived from an EMBL/GenBank/DDBJ whole genome shotgun (WGS) entry which is preliminary data.</text>
</comment>
<protein>
    <submittedName>
        <fullName evidence="1">Uncharacterized protein</fullName>
    </submittedName>
</protein>
<reference evidence="1 2" key="1">
    <citation type="submission" date="2020-08" db="EMBL/GenBank/DDBJ databases">
        <title>Sequencing the genomes of 1000 actinobacteria strains.</title>
        <authorList>
            <person name="Klenk H.-P."/>
        </authorList>
    </citation>
    <scope>NUCLEOTIDE SEQUENCE [LARGE SCALE GENOMIC DNA]</scope>
    <source>
        <strain evidence="1 2">DSM 45823</strain>
    </source>
</reference>
<sequence length="150" mass="16247">MRDPLPKNQRRAMDLAGAALTAAREDEWKRAGRMLQRINDECGPDGMQRAMLAFCDTALTRSEITPGGPVRIAFKALDGDGRITGADEVPRPEIVWAGRMLGARAADDRATWDALIDALPDDPREVGRHVGAVLEVVVMTIRLAEQGGAS</sequence>
<dbReference type="RefSeq" id="WP_182705380.1">
    <property type="nucleotide sequence ID" value="NZ_JACJII010000001.1"/>
</dbReference>
<dbReference type="Proteomes" id="UP000539313">
    <property type="component" value="Unassembled WGS sequence"/>
</dbReference>
<evidence type="ECO:0000313" key="2">
    <source>
        <dbReference type="Proteomes" id="UP000539313"/>
    </source>
</evidence>
<organism evidence="1 2">
    <name type="scientific">Thermomonospora cellulosilytica</name>
    <dbReference type="NCBI Taxonomy" id="1411118"/>
    <lineage>
        <taxon>Bacteria</taxon>
        <taxon>Bacillati</taxon>
        <taxon>Actinomycetota</taxon>
        <taxon>Actinomycetes</taxon>
        <taxon>Streptosporangiales</taxon>
        <taxon>Thermomonosporaceae</taxon>
        <taxon>Thermomonospora</taxon>
    </lineage>
</organism>
<gene>
    <name evidence="1" type="ORF">HNR21_002579</name>
</gene>